<reference evidence="1 2" key="1">
    <citation type="submission" date="2024-03" db="EMBL/GenBank/DDBJ databases">
        <title>The Acrasis kona genome and developmental transcriptomes reveal deep origins of eukaryotic multicellular pathways.</title>
        <authorList>
            <person name="Sheikh S."/>
            <person name="Fu C.-J."/>
            <person name="Brown M.W."/>
            <person name="Baldauf S.L."/>
        </authorList>
    </citation>
    <scope>NUCLEOTIDE SEQUENCE [LARGE SCALE GENOMIC DNA]</scope>
    <source>
        <strain evidence="1 2">ATCC MYA-3509</strain>
    </source>
</reference>
<evidence type="ECO:0000313" key="2">
    <source>
        <dbReference type="Proteomes" id="UP001431209"/>
    </source>
</evidence>
<evidence type="ECO:0000313" key="1">
    <source>
        <dbReference type="EMBL" id="KAL0484517.1"/>
    </source>
</evidence>
<proteinExistence type="predicted"/>
<dbReference type="AlphaFoldDB" id="A0AAW2Z3Y3"/>
<dbReference type="Proteomes" id="UP001431209">
    <property type="component" value="Unassembled WGS sequence"/>
</dbReference>
<sequence length="271" mass="30554">MRVYSSRRNPTWVLKDEERTEFLSLADSLFSDANKCDTIYVSQLGYTGFEVVDSKGGCIHVINNKKLESHLLKSYIKFRSESNDDPTSILSVVNHVTEVISTGIDTSAVQKQSLYSLSPNEILRGPDNVTRFNPGKWSRPVEALRLNNCYNYATDVRTDTFAQPGRGGTGKDLSVYTCSEIWDRSIKDGLNPLGKKCPKKEAPVVGHYVSLVMWPGEDFHWYRKDLEKTWSHKPGTGYVLNRDRGGNIINNPDEANISPYTEICGYYVAIP</sequence>
<name>A0AAW2Z3Y3_9EUKA</name>
<gene>
    <name evidence="1" type="ORF">AKO1_005088</name>
</gene>
<dbReference type="EMBL" id="JAOPGA020001052">
    <property type="protein sequence ID" value="KAL0484517.1"/>
    <property type="molecule type" value="Genomic_DNA"/>
</dbReference>
<keyword evidence="2" id="KW-1185">Reference proteome</keyword>
<comment type="caution">
    <text evidence="1">The sequence shown here is derived from an EMBL/GenBank/DDBJ whole genome shotgun (WGS) entry which is preliminary data.</text>
</comment>
<feature type="non-terminal residue" evidence="1">
    <location>
        <position position="271"/>
    </location>
</feature>
<organism evidence="1 2">
    <name type="scientific">Acrasis kona</name>
    <dbReference type="NCBI Taxonomy" id="1008807"/>
    <lineage>
        <taxon>Eukaryota</taxon>
        <taxon>Discoba</taxon>
        <taxon>Heterolobosea</taxon>
        <taxon>Tetramitia</taxon>
        <taxon>Eutetramitia</taxon>
        <taxon>Acrasidae</taxon>
        <taxon>Acrasis</taxon>
    </lineage>
</organism>
<accession>A0AAW2Z3Y3</accession>
<protein>
    <submittedName>
        <fullName evidence="1">Insoluble matrix shell protein</fullName>
    </submittedName>
</protein>